<dbReference type="SUPFAM" id="SSF52058">
    <property type="entry name" value="L domain-like"/>
    <property type="match status" value="1"/>
</dbReference>
<dbReference type="Gene3D" id="3.80.10.10">
    <property type="entry name" value="Ribonuclease Inhibitor"/>
    <property type="match status" value="1"/>
</dbReference>
<dbReference type="GO" id="GO:0005737">
    <property type="term" value="C:cytoplasm"/>
    <property type="evidence" value="ECO:0007669"/>
    <property type="project" value="TreeGrafter"/>
</dbReference>
<dbReference type="Pfam" id="PF12799">
    <property type="entry name" value="LRR_4"/>
    <property type="match status" value="1"/>
</dbReference>
<dbReference type="Pfam" id="PF14496">
    <property type="entry name" value="NEL"/>
    <property type="match status" value="1"/>
</dbReference>
<dbReference type="InterPro" id="IPR025875">
    <property type="entry name" value="Leu-rich_rpt_4"/>
</dbReference>
<accession>A0A923G8N6</accession>
<dbReference type="Pfam" id="PF20178">
    <property type="entry name" value="ToxA_N"/>
    <property type="match status" value="1"/>
</dbReference>
<keyword evidence="6" id="KW-0964">Secreted</keyword>
<name>A0A923G8N6_9PSED</name>
<dbReference type="EC" id="2.3.2.27" evidence="2"/>
<dbReference type="InterPro" id="IPR050216">
    <property type="entry name" value="LRR_domain-containing"/>
</dbReference>
<evidence type="ECO:0000313" key="10">
    <source>
        <dbReference type="EMBL" id="MBC3446248.1"/>
    </source>
</evidence>
<comment type="PTM">
    <text evidence="6">Ubiquitinated in the presence of host E1 ubiquitin-activating enzyme, E2 ubiquitin-conjugating enzyme and ubiquitin.</text>
</comment>
<dbReference type="InterPro" id="IPR046673">
    <property type="entry name" value="ToxA_N"/>
</dbReference>
<gene>
    <name evidence="10" type="ORF">HU751_10730</name>
</gene>
<dbReference type="PROSITE" id="PS52053">
    <property type="entry name" value="NEL"/>
    <property type="match status" value="1"/>
</dbReference>
<keyword evidence="5" id="KW-0843">Virulence</keyword>
<keyword evidence="8" id="KW-0812">Transmembrane</keyword>
<keyword evidence="4" id="KW-0677">Repeat</keyword>
<dbReference type="Gene3D" id="1.20.58.360">
    <property type="entry name" value="Shigella T3SS effector IpaH defines"/>
    <property type="match status" value="1"/>
</dbReference>
<dbReference type="InterPro" id="IPR029487">
    <property type="entry name" value="NEL_dom"/>
</dbReference>
<dbReference type="GO" id="GO:0061630">
    <property type="term" value="F:ubiquitin protein ligase activity"/>
    <property type="evidence" value="ECO:0007669"/>
    <property type="project" value="UniProtKB-EC"/>
</dbReference>
<evidence type="ECO:0000256" key="5">
    <source>
        <dbReference type="ARBA" id="ARBA00023026"/>
    </source>
</evidence>
<comment type="caution">
    <text evidence="10">The sequence shown here is derived from an EMBL/GenBank/DDBJ whole genome shotgun (WGS) entry which is preliminary data.</text>
</comment>
<keyword evidence="7" id="KW-0175">Coiled coil</keyword>
<keyword evidence="3" id="KW-0433">Leucine-rich repeat</keyword>
<reference evidence="10" key="1">
    <citation type="journal article" date="2020" name="Microorganisms">
        <title>Reliable Identification of Environmental Pseudomonas Isolates Using the rpoD Gene.</title>
        <authorList>
            <consortium name="The Broad Institute Genome Sequencing Platform"/>
            <person name="Girard L."/>
            <person name="Lood C."/>
            <person name="Rokni-Zadeh H."/>
            <person name="van Noort V."/>
            <person name="Lavigne R."/>
            <person name="De Mot R."/>
        </authorList>
    </citation>
    <scope>NUCLEOTIDE SEQUENCE</scope>
    <source>
        <strain evidence="10">BW13M1</strain>
    </source>
</reference>
<comment type="catalytic activity">
    <reaction evidence="1">
        <text>S-ubiquitinyl-[E2 ubiquitin-conjugating enzyme]-L-cysteine + [acceptor protein]-L-lysine = [E2 ubiquitin-conjugating enzyme]-L-cysteine + N(6)-ubiquitinyl-[acceptor protein]-L-lysine.</text>
        <dbReference type="EC" id="2.3.2.27"/>
    </reaction>
</comment>
<keyword evidence="8" id="KW-1133">Transmembrane helix</keyword>
<dbReference type="GO" id="GO:0016567">
    <property type="term" value="P:protein ubiquitination"/>
    <property type="evidence" value="ECO:0007669"/>
    <property type="project" value="InterPro"/>
</dbReference>
<dbReference type="RefSeq" id="WP_186733167.1">
    <property type="nucleotide sequence ID" value="NZ_JABWRJ020000004.1"/>
</dbReference>
<comment type="similarity">
    <text evidence="6">Belongs to the LRR-containing bacterial E3 ligase family.</text>
</comment>
<dbReference type="PANTHER" id="PTHR48051">
    <property type="match status" value="1"/>
</dbReference>
<feature type="transmembrane region" description="Helical" evidence="8">
    <location>
        <begin position="413"/>
        <end position="436"/>
    </location>
</feature>
<keyword evidence="8" id="KW-0472">Membrane</keyword>
<reference evidence="10" key="2">
    <citation type="submission" date="2020-07" db="EMBL/GenBank/DDBJ databases">
        <authorList>
            <person name="Lood C."/>
            <person name="Girard L."/>
        </authorList>
    </citation>
    <scope>NUCLEOTIDE SEQUENCE</scope>
    <source>
        <strain evidence="10">BW13M1</strain>
    </source>
</reference>
<protein>
    <recommendedName>
        <fullName evidence="2">RING-type E3 ubiquitin transferase</fullName>
        <ecNumber evidence="2">2.3.2.27</ecNumber>
    </recommendedName>
</protein>
<evidence type="ECO:0000256" key="2">
    <source>
        <dbReference type="ARBA" id="ARBA00012483"/>
    </source>
</evidence>
<evidence type="ECO:0000256" key="7">
    <source>
        <dbReference type="SAM" id="Coils"/>
    </source>
</evidence>
<feature type="domain" description="NEL" evidence="9">
    <location>
        <begin position="1209"/>
        <end position="1492"/>
    </location>
</feature>
<dbReference type="EMBL" id="JABWRJ010000011">
    <property type="protein sequence ID" value="MBC3446248.1"/>
    <property type="molecule type" value="Genomic_DNA"/>
</dbReference>
<dbReference type="PANTHER" id="PTHR48051:SF1">
    <property type="entry name" value="RAS SUPPRESSOR PROTEIN 1"/>
    <property type="match status" value="1"/>
</dbReference>
<proteinExistence type="inferred from homology"/>
<keyword evidence="6" id="KW-0832">Ubl conjugation</keyword>
<feature type="active site" description="Glycyl thioester intermediate" evidence="6">
    <location>
        <position position="1297"/>
    </location>
</feature>
<sequence>MQSSNQQPSVAVDTLAVAQAYQDQLIVKRLPEWVTRLSEAEFMLLGDALRKLLNCEQKLSAVFARISNIDDFARPLLEQTLDTLQHALQALLRRPGTQSSSDLGNLYFRRWYVYESPTVSYWSGRVPALDSDYYDVPLLEAALRNFTEQECLRQPRRNAVVNGKGERQAGLSALSFASVCRTLDLGQQYQQHLDSVLLDGSDDQSVKMRLAQLLRSSMLADALQAKAQGVLSDAELQLVIGLCRDDQIGRLDGAPVHVRQLKIFGCPVQRVVVLDVIDEGWIFNTSKRVLVYVRGDPQGAWSASDDLEDYARHVLGQRLRKDDYRRFFSRFVRRRDSHQVFKALSERLDDVADWATRDLDEQTTGYPLPLFEHLAQAWIAQIKDDAAMIAPPVAQLDRQVQAEHDRRLRAEGWMLLTVAGLFVPLLGSALAALMVYELLRESFQAIDDWRDDERDAALEHWLNVGKGVVTLAATAATVTVARRGWSKVDRLVSARLDDGSEKLWNGDLQPYRDEGPPSDAVIDEQGIHRHRTNCWIEMQGHWYQVDQDRADERWRLLSYRGHRPQLRHNGAGAWRLWHEQPAEWSGSHMMMRRLGRPFSALDEQQVKHVMAIHDLNEDHLRAWHVYGRRPDAAVTDTASRLLLSSRIGDLVQQLRSGAAIADSALLQRARSLPDAAGQDGQPLADVVWAQRRVLLRQLYDSDFPDTEASSILRGSFTSLHRLAADEVWRTASADDQTALLQTRRVPLSMAQAARTQVMGIRLTRVYEALAIDTPQTLDLGRVVLHLLARLPGAATRPGWRLFDGDADQPLLTTAGRGTPFDLIHRHGAFSCRTAAVELRSGELFDTLAQACGAEQWSTLGLDEPHAPALRARLAADAGSLRSMITTWLGGDQSGGTFLVPLQLGDGRIGYPLSGGRFWATMGRRPPRALQARLRDLYPAFSDEQIGRWLESGDAQARLEALEQQYRALSNHLDQWVRGAFPTFELMARRAFRKGLIDCWRWLVPELEGGLEEPQRYMLFQVRSRLQHLPSIPPSVSFPHISILGLHAMRLETVPDDFLRAFPNLRSLEISHCRLTRLPLPETLTGQLEVLDLSGNQIALDEGQALVLASCQSLVYLNLSFNPLGRSFSVFGMPRLNALHLQASQLDTFPYGIMDSPELHTLDLRDNALYELPEDFHQSELWRVGRVNLRGNLFAASPETLSRWHWLEASRVPYRLRWLDVVPTDRRDDMSALWTQLETEQGSADLFNTLAALTSAGNFKSAPLARNFAIRLLDMFEFMARDPVLKRELFDNAAVTDCQDNATIRFTDLELRVMVWRARHSELARHPERALLHLGGQLWRMNVLDQVAAEHALRAGASSESIEFALAYRIALRSKLDLPIQQDDMLYFGIPNLKPWDLHKATHAVMAAQSADSLAQYLARQPFWQDYLRANHANRLKVPSRMHEELQRLMDLGDREQEIARLHIDNQQREHEVMLQLTREAMGRARTVSLDAP</sequence>
<keyword evidence="6" id="KW-0833">Ubl conjugation pathway</keyword>
<evidence type="ECO:0000256" key="1">
    <source>
        <dbReference type="ARBA" id="ARBA00000900"/>
    </source>
</evidence>
<dbReference type="InterPro" id="IPR032675">
    <property type="entry name" value="LRR_dom_sf"/>
</dbReference>
<keyword evidence="6" id="KW-1035">Host cytoplasm</keyword>
<feature type="coiled-coil region" evidence="7">
    <location>
        <begin position="951"/>
        <end position="978"/>
    </location>
</feature>
<evidence type="ECO:0000256" key="4">
    <source>
        <dbReference type="ARBA" id="ARBA00022737"/>
    </source>
</evidence>
<evidence type="ECO:0000256" key="8">
    <source>
        <dbReference type="SAM" id="Phobius"/>
    </source>
</evidence>
<evidence type="ECO:0000256" key="3">
    <source>
        <dbReference type="ARBA" id="ARBA00022614"/>
    </source>
</evidence>
<evidence type="ECO:0000256" key="6">
    <source>
        <dbReference type="PROSITE-ProRule" id="PRU01398"/>
    </source>
</evidence>
<evidence type="ECO:0000259" key="9">
    <source>
        <dbReference type="PROSITE" id="PS52053"/>
    </source>
</evidence>
<dbReference type="GO" id="GO:0005576">
    <property type="term" value="C:extracellular region"/>
    <property type="evidence" value="ECO:0007669"/>
    <property type="project" value="UniProtKB-UniRule"/>
</dbReference>
<organism evidence="10">
    <name type="scientific">Pseudomonas peradeniyensis</name>
    <dbReference type="NCBI Taxonomy" id="2745488"/>
    <lineage>
        <taxon>Bacteria</taxon>
        <taxon>Pseudomonadati</taxon>
        <taxon>Pseudomonadota</taxon>
        <taxon>Gammaproteobacteria</taxon>
        <taxon>Pseudomonadales</taxon>
        <taxon>Pseudomonadaceae</taxon>
        <taxon>Pseudomonas</taxon>
    </lineage>
</organism>
<keyword evidence="6" id="KW-0808">Transferase</keyword>